<evidence type="ECO:0000313" key="12">
    <source>
        <dbReference type="Proteomes" id="UP000184073"/>
    </source>
</evidence>
<dbReference type="GO" id="GO:0005737">
    <property type="term" value="C:cytoplasm"/>
    <property type="evidence" value="ECO:0007669"/>
    <property type="project" value="UniProtKB-SubCell"/>
</dbReference>
<feature type="domain" description="RMT2" evidence="10">
    <location>
        <begin position="209"/>
        <end position="428"/>
    </location>
</feature>
<dbReference type="GO" id="GO:0005634">
    <property type="term" value="C:nucleus"/>
    <property type="evidence" value="ECO:0007669"/>
    <property type="project" value="UniProtKB-SubCell"/>
</dbReference>
<dbReference type="SUPFAM" id="SSF48403">
    <property type="entry name" value="Ankyrin repeat"/>
    <property type="match status" value="1"/>
</dbReference>
<dbReference type="InterPro" id="IPR017408">
    <property type="entry name" value="Arginine_N-MeTrfase_2"/>
</dbReference>
<evidence type="ECO:0000256" key="2">
    <source>
        <dbReference type="ARBA" id="ARBA00011245"/>
    </source>
</evidence>
<dbReference type="STRING" id="1036611.A0A1L9PIL2"/>
<feature type="compositionally biased region" description="Polar residues" evidence="9">
    <location>
        <begin position="73"/>
        <end position="93"/>
    </location>
</feature>
<name>A0A1L9PIL2_ASPVE</name>
<evidence type="ECO:0000256" key="7">
    <source>
        <dbReference type="ARBA" id="ARBA00023242"/>
    </source>
</evidence>
<dbReference type="PIRSF" id="PIRSF038148">
    <property type="entry name" value="Arginine_N-mtfrase-2"/>
    <property type="match status" value="1"/>
</dbReference>
<evidence type="ECO:0000256" key="5">
    <source>
        <dbReference type="ARBA" id="ARBA00022679"/>
    </source>
</evidence>
<sequence>MADPETEINVDLEVQEVLLAASQHDIPKLRRLLRSNDAATNPANVKDPETGASPLHAAIAACEAEEEDAKTNGAPNGVQSNGEGHTSEQQETLQSAVQTVKLLLQEGAIWNDLDLNDETPGCIARRLGLDELYEMVVDAGVRAELLLNRLDGYEQLSDEEMEDDEEQEQQQETAGTSASSTAEEGESAPQLVESTTAATDTAQTGEVDPNVTSSRYLSSDLSFQQDRLLDQDQNGVMMAWESDIMAKSAKKLLPTPGLRVLNVGHGMGIIDGFFQEQSPASHHIIEAHPDVVAEMRRKGWHEKPGVHIHEGRWQDILPELVTQGEMFDAVYYDTFAESYADFRDFFTEQVIGILEQEGKWGFFNGMGADRQISYDVYQKVVEMDLFEAGFDIEWEQIAVPKLEGEWNGVRRPYWNIDQYRLPLCKYMD</sequence>
<dbReference type="PANTHER" id="PTHR32379:SF1">
    <property type="entry name" value="GUANIDINOACETATE N-METHYLTRANSFERASE"/>
    <property type="match status" value="1"/>
</dbReference>
<feature type="compositionally biased region" description="Acidic residues" evidence="9">
    <location>
        <begin position="159"/>
        <end position="169"/>
    </location>
</feature>
<comment type="subcellular location">
    <subcellularLocation>
        <location evidence="8">Cytoplasm</location>
    </subcellularLocation>
    <subcellularLocation>
        <location evidence="8">Nucleus</location>
    </subcellularLocation>
</comment>
<comment type="function">
    <text evidence="1 8">S-adenosyl-L-methionine-dependent protein-arginine N-methyltransferase that methylates the delta-nitrogen atom of arginine residues to form N5-methylarginine (type IV) in target proteins. Monomethylates ribosomal protein L12.</text>
</comment>
<dbReference type="AlphaFoldDB" id="A0A1L9PIL2"/>
<feature type="region of interest" description="Disordered" evidence="9">
    <location>
        <begin position="159"/>
        <end position="213"/>
    </location>
</feature>
<dbReference type="PANTHER" id="PTHR32379">
    <property type="entry name" value="GUANIDINOACETATE N-METHYLTRANSFERASE"/>
    <property type="match status" value="1"/>
</dbReference>
<dbReference type="EMBL" id="KV878128">
    <property type="protein sequence ID" value="OJJ01374.1"/>
    <property type="molecule type" value="Genomic_DNA"/>
</dbReference>
<evidence type="ECO:0000256" key="6">
    <source>
        <dbReference type="ARBA" id="ARBA00022691"/>
    </source>
</evidence>
<dbReference type="GO" id="GO:0032259">
    <property type="term" value="P:methylation"/>
    <property type="evidence" value="ECO:0007669"/>
    <property type="project" value="UniProtKB-KW"/>
</dbReference>
<dbReference type="GeneID" id="63731165"/>
<keyword evidence="6" id="KW-0949">S-adenosyl-L-methionine</keyword>
<evidence type="ECO:0000313" key="11">
    <source>
        <dbReference type="EMBL" id="OJJ01374.1"/>
    </source>
</evidence>
<evidence type="ECO:0000256" key="3">
    <source>
        <dbReference type="ARBA" id="ARBA00022490"/>
    </source>
</evidence>
<accession>A0A1L9PIL2</accession>
<keyword evidence="5 8" id="KW-0808">Transferase</keyword>
<feature type="compositionally biased region" description="Low complexity" evidence="9">
    <location>
        <begin position="170"/>
        <end position="182"/>
    </location>
</feature>
<dbReference type="SUPFAM" id="SSF53335">
    <property type="entry name" value="S-adenosyl-L-methionine-dependent methyltransferases"/>
    <property type="match status" value="1"/>
</dbReference>
<dbReference type="InterPro" id="IPR036770">
    <property type="entry name" value="Ankyrin_rpt-contain_sf"/>
</dbReference>
<organism evidence="11 12">
    <name type="scientific">Aspergillus versicolor CBS 583.65</name>
    <dbReference type="NCBI Taxonomy" id="1036611"/>
    <lineage>
        <taxon>Eukaryota</taxon>
        <taxon>Fungi</taxon>
        <taxon>Dikarya</taxon>
        <taxon>Ascomycota</taxon>
        <taxon>Pezizomycotina</taxon>
        <taxon>Eurotiomycetes</taxon>
        <taxon>Eurotiomycetidae</taxon>
        <taxon>Eurotiales</taxon>
        <taxon>Aspergillaceae</taxon>
        <taxon>Aspergillus</taxon>
        <taxon>Aspergillus subgen. Nidulantes</taxon>
    </lineage>
</organism>
<keyword evidence="4 8" id="KW-0489">Methyltransferase</keyword>
<dbReference type="OrthoDB" id="19014at2759"/>
<dbReference type="Gene3D" id="1.25.40.20">
    <property type="entry name" value="Ankyrin repeat-containing domain"/>
    <property type="match status" value="1"/>
</dbReference>
<keyword evidence="12" id="KW-1185">Reference proteome</keyword>
<evidence type="ECO:0000256" key="8">
    <source>
        <dbReference type="PIRNR" id="PIRNR038148"/>
    </source>
</evidence>
<reference evidence="12" key="1">
    <citation type="journal article" date="2017" name="Genome Biol.">
        <title>Comparative genomics reveals high biological diversity and specific adaptations in the industrially and medically important fungal genus Aspergillus.</title>
        <authorList>
            <person name="de Vries R.P."/>
            <person name="Riley R."/>
            <person name="Wiebenga A."/>
            <person name="Aguilar-Osorio G."/>
            <person name="Amillis S."/>
            <person name="Uchima C.A."/>
            <person name="Anderluh G."/>
            <person name="Asadollahi M."/>
            <person name="Askin M."/>
            <person name="Barry K."/>
            <person name="Battaglia E."/>
            <person name="Bayram O."/>
            <person name="Benocci T."/>
            <person name="Braus-Stromeyer S.A."/>
            <person name="Caldana C."/>
            <person name="Canovas D."/>
            <person name="Cerqueira G.C."/>
            <person name="Chen F."/>
            <person name="Chen W."/>
            <person name="Choi C."/>
            <person name="Clum A."/>
            <person name="Dos Santos R.A."/>
            <person name="Damasio A.R."/>
            <person name="Diallinas G."/>
            <person name="Emri T."/>
            <person name="Fekete E."/>
            <person name="Flipphi M."/>
            <person name="Freyberg S."/>
            <person name="Gallo A."/>
            <person name="Gournas C."/>
            <person name="Habgood R."/>
            <person name="Hainaut M."/>
            <person name="Harispe M.L."/>
            <person name="Henrissat B."/>
            <person name="Hilden K.S."/>
            <person name="Hope R."/>
            <person name="Hossain A."/>
            <person name="Karabika E."/>
            <person name="Karaffa L."/>
            <person name="Karanyi Z."/>
            <person name="Krasevec N."/>
            <person name="Kuo A."/>
            <person name="Kusch H."/>
            <person name="LaButti K."/>
            <person name="Lagendijk E.L."/>
            <person name="Lapidus A."/>
            <person name="Levasseur A."/>
            <person name="Lindquist E."/>
            <person name="Lipzen A."/>
            <person name="Logrieco A.F."/>
            <person name="MacCabe A."/>
            <person name="Maekelae M.R."/>
            <person name="Malavazi I."/>
            <person name="Melin P."/>
            <person name="Meyer V."/>
            <person name="Mielnichuk N."/>
            <person name="Miskei M."/>
            <person name="Molnar A.P."/>
            <person name="Mule G."/>
            <person name="Ngan C.Y."/>
            <person name="Orejas M."/>
            <person name="Orosz E."/>
            <person name="Ouedraogo J.P."/>
            <person name="Overkamp K.M."/>
            <person name="Park H.-S."/>
            <person name="Perrone G."/>
            <person name="Piumi F."/>
            <person name="Punt P.J."/>
            <person name="Ram A.F."/>
            <person name="Ramon A."/>
            <person name="Rauscher S."/>
            <person name="Record E."/>
            <person name="Riano-Pachon D.M."/>
            <person name="Robert V."/>
            <person name="Roehrig J."/>
            <person name="Ruller R."/>
            <person name="Salamov A."/>
            <person name="Salih N.S."/>
            <person name="Samson R.A."/>
            <person name="Sandor E."/>
            <person name="Sanguinetti M."/>
            <person name="Schuetze T."/>
            <person name="Sepcic K."/>
            <person name="Shelest E."/>
            <person name="Sherlock G."/>
            <person name="Sophianopoulou V."/>
            <person name="Squina F.M."/>
            <person name="Sun H."/>
            <person name="Susca A."/>
            <person name="Todd R.B."/>
            <person name="Tsang A."/>
            <person name="Unkles S.E."/>
            <person name="van de Wiele N."/>
            <person name="van Rossen-Uffink D."/>
            <person name="Oliveira J.V."/>
            <person name="Vesth T.C."/>
            <person name="Visser J."/>
            <person name="Yu J.-H."/>
            <person name="Zhou M."/>
            <person name="Andersen M.R."/>
            <person name="Archer D.B."/>
            <person name="Baker S.E."/>
            <person name="Benoit I."/>
            <person name="Brakhage A.A."/>
            <person name="Braus G.H."/>
            <person name="Fischer R."/>
            <person name="Frisvad J.C."/>
            <person name="Goldman G.H."/>
            <person name="Houbraken J."/>
            <person name="Oakley B."/>
            <person name="Pocsi I."/>
            <person name="Scazzocchio C."/>
            <person name="Seiboth B."/>
            <person name="vanKuyk P.A."/>
            <person name="Wortman J."/>
            <person name="Dyer P.S."/>
            <person name="Grigoriev I.V."/>
        </authorList>
    </citation>
    <scope>NUCLEOTIDE SEQUENCE [LARGE SCALE GENOMIC DNA]</scope>
    <source>
        <strain evidence="12">CBS 583.65</strain>
    </source>
</reference>
<gene>
    <name evidence="11" type="ORF">ASPVEDRAFT_630494</name>
</gene>
<dbReference type="EC" id="2.1.1.-" evidence="8"/>
<dbReference type="PROSITE" id="PS51559">
    <property type="entry name" value="SAM_RMT2"/>
    <property type="match status" value="1"/>
</dbReference>
<dbReference type="RefSeq" id="XP_040667136.1">
    <property type="nucleotide sequence ID" value="XM_040815654.1"/>
</dbReference>
<protein>
    <recommendedName>
        <fullName evidence="8">Arginine N-methyltransferase 2</fullName>
        <ecNumber evidence="8">2.1.1.-</ecNumber>
    </recommendedName>
</protein>
<evidence type="ECO:0000259" key="10">
    <source>
        <dbReference type="PROSITE" id="PS51559"/>
    </source>
</evidence>
<dbReference type="GO" id="GO:0019702">
    <property type="term" value="F:protein arginine N5-methyltransferase activity"/>
    <property type="evidence" value="ECO:0007669"/>
    <property type="project" value="TreeGrafter"/>
</dbReference>
<dbReference type="CDD" id="cd02440">
    <property type="entry name" value="AdoMet_MTases"/>
    <property type="match status" value="1"/>
</dbReference>
<feature type="compositionally biased region" description="Polar residues" evidence="9">
    <location>
        <begin position="192"/>
        <end position="213"/>
    </location>
</feature>
<evidence type="ECO:0000256" key="9">
    <source>
        <dbReference type="SAM" id="MobiDB-lite"/>
    </source>
</evidence>
<comment type="similarity">
    <text evidence="8">Belongs to the class I-like SAM-binding methyltransferase superfamily. RMT2 methyltransferase family.</text>
</comment>
<comment type="subunit">
    <text evidence="2 8">Monomer.</text>
</comment>
<dbReference type="Proteomes" id="UP000184073">
    <property type="component" value="Unassembled WGS sequence"/>
</dbReference>
<dbReference type="VEuPathDB" id="FungiDB:ASPVEDRAFT_630494"/>
<dbReference type="InterPro" id="IPR051038">
    <property type="entry name" value="RMT2/GAMT_Mtase"/>
</dbReference>
<keyword evidence="3 8" id="KW-0963">Cytoplasm</keyword>
<evidence type="ECO:0000256" key="4">
    <source>
        <dbReference type="ARBA" id="ARBA00022603"/>
    </source>
</evidence>
<dbReference type="InterPro" id="IPR029063">
    <property type="entry name" value="SAM-dependent_MTases_sf"/>
</dbReference>
<proteinExistence type="inferred from homology"/>
<dbReference type="Gene3D" id="3.40.50.150">
    <property type="entry name" value="Vaccinia Virus protein VP39"/>
    <property type="match status" value="1"/>
</dbReference>
<keyword evidence="7 8" id="KW-0539">Nucleus</keyword>
<dbReference type="FunFam" id="1.25.40.20:FF:000394">
    <property type="entry name" value="Arginine N-methyltransferase 2"/>
    <property type="match status" value="1"/>
</dbReference>
<evidence type="ECO:0000256" key="1">
    <source>
        <dbReference type="ARBA" id="ARBA00002207"/>
    </source>
</evidence>
<dbReference type="FunFam" id="3.40.50.150:FF:000135">
    <property type="entry name" value="Arginine N-methyltransferase 2"/>
    <property type="match status" value="1"/>
</dbReference>
<feature type="region of interest" description="Disordered" evidence="9">
    <location>
        <begin position="64"/>
        <end position="93"/>
    </location>
</feature>
<dbReference type="InterPro" id="IPR026480">
    <property type="entry name" value="RMT2_dom"/>
</dbReference>